<feature type="transmembrane region" description="Helical" evidence="2">
    <location>
        <begin position="177"/>
        <end position="199"/>
    </location>
</feature>
<dbReference type="InterPro" id="IPR031334">
    <property type="entry name" value="Piezo_cap_dom"/>
</dbReference>
<feature type="transmembrane region" description="Helical" evidence="2">
    <location>
        <begin position="488"/>
        <end position="509"/>
    </location>
</feature>
<feature type="transmembrane region" description="Helical" evidence="2">
    <location>
        <begin position="1687"/>
        <end position="1706"/>
    </location>
</feature>
<keyword evidence="2" id="KW-0472">Membrane</keyword>
<evidence type="ECO:0000259" key="3">
    <source>
        <dbReference type="Pfam" id="PF12166"/>
    </source>
</evidence>
<dbReference type="OrthoDB" id="10637392at2759"/>
<feature type="transmembrane region" description="Helical" evidence="2">
    <location>
        <begin position="593"/>
        <end position="610"/>
    </location>
</feature>
<feature type="transmembrane region" description="Helical" evidence="2">
    <location>
        <begin position="49"/>
        <end position="80"/>
    </location>
</feature>
<feature type="transmembrane region" description="Helical" evidence="2">
    <location>
        <begin position="1004"/>
        <end position="1025"/>
    </location>
</feature>
<feature type="transmembrane region" description="Helical" evidence="2">
    <location>
        <begin position="205"/>
        <end position="224"/>
    </location>
</feature>
<dbReference type="GO" id="GO:0005261">
    <property type="term" value="F:monoatomic cation channel activity"/>
    <property type="evidence" value="ECO:0007669"/>
    <property type="project" value="TreeGrafter"/>
</dbReference>
<feature type="transmembrane region" description="Helical" evidence="2">
    <location>
        <begin position="1046"/>
        <end position="1069"/>
    </location>
</feature>
<gene>
    <name evidence="4" type="ORF">TRFO_14644</name>
</gene>
<feature type="region of interest" description="Disordered" evidence="1">
    <location>
        <begin position="1211"/>
        <end position="1264"/>
    </location>
</feature>
<feature type="transmembrane region" description="Helical" evidence="2">
    <location>
        <begin position="92"/>
        <end position="115"/>
    </location>
</feature>
<feature type="transmembrane region" description="Helical" evidence="2">
    <location>
        <begin position="721"/>
        <end position="737"/>
    </location>
</feature>
<feature type="transmembrane region" description="Helical" evidence="2">
    <location>
        <begin position="135"/>
        <end position="157"/>
    </location>
</feature>
<comment type="caution">
    <text evidence="4">The sequence shown here is derived from an EMBL/GenBank/DDBJ whole genome shotgun (WGS) entry which is preliminary data.</text>
</comment>
<accession>A0A1J4KUL9</accession>
<feature type="transmembrane region" description="Helical" evidence="2">
    <location>
        <begin position="540"/>
        <end position="558"/>
    </location>
</feature>
<feature type="transmembrane region" description="Helical" evidence="2">
    <location>
        <begin position="945"/>
        <end position="963"/>
    </location>
</feature>
<dbReference type="GO" id="GO:0050982">
    <property type="term" value="P:detection of mechanical stimulus"/>
    <property type="evidence" value="ECO:0007669"/>
    <property type="project" value="TreeGrafter"/>
</dbReference>
<protein>
    <recommendedName>
        <fullName evidence="3">Piezo non-specific cation channel cap domain-containing protein</fullName>
    </recommendedName>
</protein>
<dbReference type="RefSeq" id="XP_068368113.1">
    <property type="nucleotide sequence ID" value="XM_068497937.1"/>
</dbReference>
<feature type="domain" description="Piezo non-specific cation channel cap" evidence="3">
    <location>
        <begin position="1900"/>
        <end position="2172"/>
    </location>
</feature>
<keyword evidence="2" id="KW-0812">Transmembrane</keyword>
<dbReference type="Pfam" id="PF12166">
    <property type="entry name" value="Piezo_cap"/>
    <property type="match status" value="1"/>
</dbReference>
<feature type="transmembrane region" description="Helical" evidence="2">
    <location>
        <begin position="1075"/>
        <end position="1093"/>
    </location>
</feature>
<feature type="transmembrane region" description="Helical" evidence="2">
    <location>
        <begin position="276"/>
        <end position="295"/>
    </location>
</feature>
<sequence length="2176" mass="253047">MESSDQSAGSNESDSFFAVGTIVDSIPESPPPEEEILSIESYPPIYMVIILYFLCPIFHIFCAMATTSFLGLFFLLLIVCHQFILSRSMKSYTGITAFLYFEILYTLLVFIVAIVCNSDPDMSIPSQVVGSSFNNYIASTPGFAIFATFVAIVFESIPISLMSHTTFSAFDKCRNKIFQSVSLGYAFDLIHIFSLAFLFSTNASFLWYPLLIYYLYCNISLVFCGKEKVYILIFWVMTIYTLFYAFFEFYMCSFIGEYWNPSKSLKYQYIAPKSAKWANIVFSSFLVYTSVVLMTGPGWKKGKTKDIPYIIPKFINFLVIIFYFGTLLFSLFFPNYLTVLWIIIVFFCAFSNLEAARRLFYPFLTFIYSISFFVLIITQYDAIPHPHYDGRDQPFSFMKLFGLFKYQNNDNDRYGFSCGGFFILAYIGQLGRILNNTTTKCRNLHRFDRMEDVSDSAVKSQIRKAKRNLLWRKFVKRARIIFNDIFQFFYKVATYFSLPICSVIAIYCGYYKTRWAFQIFSVLYELIILLFLYYKWSFQIVKFLSALIILVCTFYKSSDNYECRETDNCLFYGYFRFLEESGISPSPDYSLHLYLWPMTIIFLVSVFLTYEQKSLRVYYSSLVIFILYVLIALSNFIYAFIFPLTVFSLVYFILGCIIIGTLVLHWYNLRTFAILLCFIAISIQLSLYSLSHLDSARNFLNAHVSVSFIDVHEIIQPNGEIIILAFMLFMCSIVFHGSQKLHTKDLTFHLIQEMRKILHEFYFYISWILIFGFSMVNNYPTFFKFIFLLIFFLGSVSSNFFNSTRYPLLFIFFIFFIVQISFHLFVNNLQGVSFNVLRYLGVYLTDKDELTDHEKNYGMCWQFCFILVSILNLKPYSSINHPSEFEARSFTRLYYGISAMLHNWLPVIVQGCLCFSTIFNITVFGWITFIILLCTVYCSNFFERASIAATCILCIIFLAQYLFYLGFPNNIFECVTSWSIIHCIPESAVDSWIPYLRFLGIYDVSTSSLIMVFISCIACTFFLQYNDKTIDYKQSYDNLPSLAKSFTNFITLNFFEISVMCILIVASLLQSLDGLIFFVVLSFFFIANLLYDYNPNSTMAIISAYIFTNIGLRILSRIPLFVATGLSVYLQRAFDLPFQSQSRSSSRWLIIFILQRLCNHVMRTDLYRQLQESHTKHCAYRYIRERQLRIIEKLDQDILLKNRNQEINALNRKSDLNLHSSPSRPNSNSNSHLNNLNSNNLNSYNLNSNNLNSNNLNSNNLNSNNLHPLSAHTISSHTLSTTNLKNESMNLPINGIQSSFNFSDTNIHMVSSEIKPQMIDDQNKKDKWYRCLYLKFIVPQLNRLIRLLAGCLPINYETGLNVLTLESLTLLMRRCLSHYERNTEFHLEERERQFLISLPPSFWLQYSSIAHLLDMPPIIETTELIFRYSLFLLRKISILDLVLISVIYMYTKPYIFGIIIFVYVVFVFLSLDFKGFANIYRIFLVIVLIILGFRTISRTDMIIDRLEGVSGSLTNIQNRISTLSLIGMEPDENIAIEILLFAATVFYIIDQVSSMKVFPSNYYYEKLSSILPGFPMEYCYGIMDDPIRNLGMNIPQTRTFFDAVKEAMKRTWLRSSSHHTYMLVIDIISFFLLLAWWLDWERGNDEYASNGNYSFRVNALYVFILVIHVIFCLSVYFCCLGDLHFPLFLVEFVWLVYEFSIIFFYIRSKNKYFPGTAQFYIFLRILQHLIAAHKCFCGRTYVSYHYPQFITEWKQIRLFDKFIRWCPFVFEIQTILLWIGKPTLVPLVDFCIIRDMELQLEIMICNKYDKKYNEKPEIDNNNIDPKIQYKKKEEERSKNRTRICCGICSLILFIFIVFIPLFFLVQSTEEPIANKVILASIQAGIGTFPPFYETTGFVREISNSEHQELADSSQPAINEIATQNHHTLYIVDFPIMSPHAYKMSVPALNNLENVLTSDLSNLSAYVKLSLIFDYPTTSGHCLDPSFLKVSEFLEMKSKLELLSVLTESNNTISGFVKLPHIIFATSNEILQSLETAESSFNFTMTDKGSWKVSLEDTTDLGFIRNSSDYILVVYSQPVQPDSSGNSSESTNGSFIGVYLLMLIILGIVIRENVSHQVDGLWRKKMEHPIKLYRMIVAINIFKNAGDIETEKEMSDLFLNTMRSQEKVISVTSTEND</sequence>
<proteinExistence type="predicted"/>
<feature type="transmembrane region" description="Helical" evidence="2">
    <location>
        <begin position="231"/>
        <end position="256"/>
    </location>
</feature>
<feature type="transmembrane region" description="Helical" evidence="2">
    <location>
        <begin position="414"/>
        <end position="434"/>
    </location>
</feature>
<dbReference type="PANTHER" id="PTHR13167">
    <property type="entry name" value="PIEZO-TYPE MECHANOSENSITIVE ION CHANNEL COMPONENT"/>
    <property type="match status" value="1"/>
</dbReference>
<feature type="transmembrane region" description="Helical" evidence="2">
    <location>
        <begin position="617"/>
        <end position="638"/>
    </location>
</feature>
<organism evidence="4 5">
    <name type="scientific">Tritrichomonas foetus</name>
    <dbReference type="NCBI Taxonomy" id="1144522"/>
    <lineage>
        <taxon>Eukaryota</taxon>
        <taxon>Metamonada</taxon>
        <taxon>Parabasalia</taxon>
        <taxon>Tritrichomonadida</taxon>
        <taxon>Tritrichomonadidae</taxon>
        <taxon>Tritrichomonas</taxon>
    </lineage>
</organism>
<feature type="transmembrane region" description="Helical" evidence="2">
    <location>
        <begin position="1843"/>
        <end position="1865"/>
    </location>
</feature>
<feature type="transmembrane region" description="Helical" evidence="2">
    <location>
        <begin position="1478"/>
        <end position="1496"/>
    </location>
</feature>
<name>A0A1J4KUL9_9EUKA</name>
<feature type="transmembrane region" description="Helical" evidence="2">
    <location>
        <begin position="917"/>
        <end position="938"/>
    </location>
</feature>
<dbReference type="VEuPathDB" id="TrichDB:TRFO_14644"/>
<evidence type="ECO:0000313" key="5">
    <source>
        <dbReference type="Proteomes" id="UP000179807"/>
    </source>
</evidence>
<keyword evidence="2" id="KW-1133">Transmembrane helix</keyword>
<dbReference type="EMBL" id="MLAK01000292">
    <property type="protein sequence ID" value="OHT14977.1"/>
    <property type="molecule type" value="Genomic_DNA"/>
</dbReference>
<feature type="transmembrane region" description="Helical" evidence="2">
    <location>
        <begin position="335"/>
        <end position="353"/>
    </location>
</feature>
<feature type="transmembrane region" description="Helical" evidence="2">
    <location>
        <begin position="1712"/>
        <end position="1731"/>
    </location>
</feature>
<dbReference type="GO" id="GO:0042391">
    <property type="term" value="P:regulation of membrane potential"/>
    <property type="evidence" value="ECO:0007669"/>
    <property type="project" value="TreeGrafter"/>
</dbReference>
<dbReference type="GO" id="GO:0016020">
    <property type="term" value="C:membrane"/>
    <property type="evidence" value="ECO:0007669"/>
    <property type="project" value="InterPro"/>
</dbReference>
<evidence type="ECO:0000256" key="1">
    <source>
        <dbReference type="SAM" id="MobiDB-lite"/>
    </source>
</evidence>
<feature type="transmembrane region" description="Helical" evidence="2">
    <location>
        <begin position="307"/>
        <end position="329"/>
    </location>
</feature>
<evidence type="ECO:0000313" key="4">
    <source>
        <dbReference type="EMBL" id="OHT14977.1"/>
    </source>
</evidence>
<dbReference type="PANTHER" id="PTHR13167:SF25">
    <property type="entry name" value="PIEZO-TYPE MECHANOSENSITIVE ION CHANNEL COMPONENT"/>
    <property type="match status" value="1"/>
</dbReference>
<feature type="transmembrane region" description="Helical" evidence="2">
    <location>
        <begin position="1658"/>
        <end position="1680"/>
    </location>
</feature>
<feature type="transmembrane region" description="Helical" evidence="2">
    <location>
        <begin position="757"/>
        <end position="776"/>
    </location>
</feature>
<dbReference type="GO" id="GO:0071260">
    <property type="term" value="P:cellular response to mechanical stimulus"/>
    <property type="evidence" value="ECO:0007669"/>
    <property type="project" value="TreeGrafter"/>
</dbReference>
<feature type="transmembrane region" description="Helical" evidence="2">
    <location>
        <begin position="360"/>
        <end position="380"/>
    </location>
</feature>
<feature type="transmembrane region" description="Helical" evidence="2">
    <location>
        <begin position="782"/>
        <end position="801"/>
    </location>
</feature>
<dbReference type="Proteomes" id="UP000179807">
    <property type="component" value="Unassembled WGS sequence"/>
</dbReference>
<feature type="transmembrane region" description="Helical" evidence="2">
    <location>
        <begin position="515"/>
        <end position="533"/>
    </location>
</feature>
<dbReference type="InterPro" id="IPR027272">
    <property type="entry name" value="Piezo"/>
</dbReference>
<reference evidence="4" key="1">
    <citation type="submission" date="2016-10" db="EMBL/GenBank/DDBJ databases">
        <authorList>
            <person name="Benchimol M."/>
            <person name="Almeida L.G."/>
            <person name="Vasconcelos A.T."/>
            <person name="Perreira-Neves A."/>
            <person name="Rosa I.A."/>
            <person name="Tasca T."/>
            <person name="Bogo M.R."/>
            <person name="de Souza W."/>
        </authorList>
    </citation>
    <scope>NUCLEOTIDE SEQUENCE [LARGE SCALE GENOMIC DNA]</scope>
    <source>
        <strain evidence="4">K</strain>
    </source>
</reference>
<dbReference type="GO" id="GO:0008381">
    <property type="term" value="F:mechanosensitive monoatomic ion channel activity"/>
    <property type="evidence" value="ECO:0007669"/>
    <property type="project" value="InterPro"/>
</dbReference>
<feature type="transmembrane region" description="Helical" evidence="2">
    <location>
        <begin position="671"/>
        <end position="690"/>
    </location>
</feature>
<feature type="compositionally biased region" description="Low complexity" evidence="1">
    <location>
        <begin position="1217"/>
        <end position="1264"/>
    </location>
</feature>
<feature type="transmembrane region" description="Helical" evidence="2">
    <location>
        <begin position="644"/>
        <end position="664"/>
    </location>
</feature>
<keyword evidence="5" id="KW-1185">Reference proteome</keyword>
<dbReference type="GeneID" id="94832641"/>
<evidence type="ECO:0000256" key="2">
    <source>
        <dbReference type="SAM" id="Phobius"/>
    </source>
</evidence>
<feature type="transmembrane region" description="Helical" evidence="2">
    <location>
        <begin position="808"/>
        <end position="826"/>
    </location>
</feature>
<feature type="transmembrane region" description="Helical" evidence="2">
    <location>
        <begin position="1620"/>
        <end position="1638"/>
    </location>
</feature>